<name>A0A1J4QAN9_9GAMM</name>
<feature type="transmembrane region" description="Helical" evidence="1">
    <location>
        <begin position="358"/>
        <end position="377"/>
    </location>
</feature>
<feature type="transmembrane region" description="Helical" evidence="1">
    <location>
        <begin position="12"/>
        <end position="36"/>
    </location>
</feature>
<proteinExistence type="predicted"/>
<accession>A0A1J4QAN9</accession>
<feature type="transmembrane region" description="Helical" evidence="1">
    <location>
        <begin position="90"/>
        <end position="109"/>
    </location>
</feature>
<dbReference type="InterPro" id="IPR011642">
    <property type="entry name" value="Gate_dom"/>
</dbReference>
<feature type="transmembrane region" description="Helical" evidence="1">
    <location>
        <begin position="422"/>
        <end position="444"/>
    </location>
</feature>
<keyword evidence="4" id="KW-1185">Reference proteome</keyword>
<evidence type="ECO:0000313" key="4">
    <source>
        <dbReference type="Proteomes" id="UP000243073"/>
    </source>
</evidence>
<gene>
    <name evidence="3" type="ORF">BFR47_04340</name>
</gene>
<dbReference type="Pfam" id="PF07670">
    <property type="entry name" value="Gate"/>
    <property type="match status" value="1"/>
</dbReference>
<comment type="caution">
    <text evidence="3">The sequence shown here is derived from an EMBL/GenBank/DDBJ whole genome shotgun (WGS) entry which is preliminary data.</text>
</comment>
<evidence type="ECO:0000259" key="2">
    <source>
        <dbReference type="Pfam" id="PF07670"/>
    </source>
</evidence>
<feature type="transmembrane region" description="Helical" evidence="1">
    <location>
        <begin position="235"/>
        <end position="254"/>
    </location>
</feature>
<sequence>MSKARLLRFIIPSLMGVMMFMTPVVINGSLMIPIVYLIELINGFIKPYMLEVSVAVAVIPSILTAVVSFNSRLKAIDNRFLQLLNPGMKWTIIRLLGAATMLLVYFQVGPEWIWDRDTGGVLLYDVAPVVLAMFFVSSVLLPLLTDYGLMEFISVLVHKIFSRIFGLPGRAAIDCLTSWLSDSTVGVILTTQQYRNGYYTKREAAVIASSYSIVSIAFSYIVLKFVSMEHVFFSWYFSVAVSGVVCAMIVPRLIPLKNVPNTYFSNRSNASQGSSQGENESHLRWAVRRGVERADRAESPARQVMNGIHAATDVAITIYPAMMLLGVIGLSIIKYTTVIQFLATPLVPYLELLQLPEASVAATAIMTGFIDLLMPVILAEDIESELTRFVIAGVAVNGIIYLTEVAIIILKANIGLNILHLFAIWLIRLIISLPVMTALGHLFVV</sequence>
<feature type="transmembrane region" description="Helical" evidence="1">
    <location>
        <begin position="389"/>
        <end position="410"/>
    </location>
</feature>
<keyword evidence="1" id="KW-1133">Transmembrane helix</keyword>
<organism evidence="3 4">
    <name type="scientific">Oceanisphaera psychrotolerans</name>
    <dbReference type="NCBI Taxonomy" id="1414654"/>
    <lineage>
        <taxon>Bacteria</taxon>
        <taxon>Pseudomonadati</taxon>
        <taxon>Pseudomonadota</taxon>
        <taxon>Gammaproteobacteria</taxon>
        <taxon>Aeromonadales</taxon>
        <taxon>Aeromonadaceae</taxon>
        <taxon>Oceanisphaera</taxon>
    </lineage>
</organism>
<feature type="transmembrane region" description="Helical" evidence="1">
    <location>
        <begin position="314"/>
        <end position="338"/>
    </location>
</feature>
<dbReference type="Proteomes" id="UP000243073">
    <property type="component" value="Unassembled WGS sequence"/>
</dbReference>
<dbReference type="AlphaFoldDB" id="A0A1J4QAN9"/>
<keyword evidence="1" id="KW-0812">Transmembrane</keyword>
<protein>
    <submittedName>
        <fullName evidence="3">Arginine uptake transporter</fullName>
    </submittedName>
</protein>
<keyword evidence="1" id="KW-0472">Membrane</keyword>
<feature type="transmembrane region" description="Helical" evidence="1">
    <location>
        <begin position="48"/>
        <end position="69"/>
    </location>
</feature>
<dbReference type="EMBL" id="MDKE01000044">
    <property type="protein sequence ID" value="OIN06656.1"/>
    <property type="molecule type" value="Genomic_DNA"/>
</dbReference>
<evidence type="ECO:0000256" key="1">
    <source>
        <dbReference type="SAM" id="Phobius"/>
    </source>
</evidence>
<reference evidence="3 4" key="1">
    <citation type="submission" date="2016-07" db="EMBL/GenBank/DDBJ databases">
        <title>Draft Genome Sequence of Oceanisphaera psychrotolerans, isolated from coastal sediment samples.</title>
        <authorList>
            <person name="Zhuo S."/>
            <person name="Ruan Z."/>
        </authorList>
    </citation>
    <scope>NUCLEOTIDE SEQUENCE [LARGE SCALE GENOMIC DNA]</scope>
    <source>
        <strain evidence="3 4">LAM-WHM-ZC</strain>
    </source>
</reference>
<feature type="transmembrane region" description="Helical" evidence="1">
    <location>
        <begin position="204"/>
        <end position="223"/>
    </location>
</feature>
<feature type="transmembrane region" description="Helical" evidence="1">
    <location>
        <begin position="121"/>
        <end position="144"/>
    </location>
</feature>
<feature type="domain" description="Nucleoside transporter/FeoB GTPase Gate" evidence="2">
    <location>
        <begin position="129"/>
        <end position="226"/>
    </location>
</feature>
<evidence type="ECO:0000313" key="3">
    <source>
        <dbReference type="EMBL" id="OIN06656.1"/>
    </source>
</evidence>
<dbReference type="STRING" id="1414654.BFR47_04340"/>